<protein>
    <submittedName>
        <fullName evidence="1">Uncharacterized protein</fullName>
    </submittedName>
</protein>
<comment type="caution">
    <text evidence="1">The sequence shown here is derived from an EMBL/GenBank/DDBJ whole genome shotgun (WGS) entry which is preliminary data.</text>
</comment>
<dbReference type="EMBL" id="CAJMWS010000090">
    <property type="protein sequence ID" value="CAE6360185.1"/>
    <property type="molecule type" value="Genomic_DNA"/>
</dbReference>
<sequence>METPSLIPSRSSVPAADMHLPHDIKLHIAREVYNDKALPDSLENIHNLISLSMSSKSWRFASLPYLYSHCGIGGRGNFAIENWLVRILPQYGQFTRSIDVALCWIHSNYLPERERESMELDQSGTTSPWESARDALVAQLVAGLPKLSTVKLTMLMCTIPRELNECSCLNRFKSTVQAFEDGRFRSMTLHGLATAFCPRLAQAVFMPSANMLQSIEFGDDLDGYPSLAQPFEQICQLPVLTHATFAAGSFHEVNIESLPWICPLETVLISNQTMDYVRQPLSIEQMSIFVQNFSSSLRSLALEDVVIDSQVGTGNQALPDLPYLATFSLRSTRNSTFRALELLEAHTFESLSITISPAVEPALLLNALSKGAFPELMTIEIRFNPRDNWSTSSRWYSNARAAVQKICDTRFIKLTMSEHKRQKARI</sequence>
<gene>
    <name evidence="1" type="ORF">RDB_LOCUS18062</name>
</gene>
<organism evidence="1 2">
    <name type="scientific">Rhizoctonia solani</name>
    <dbReference type="NCBI Taxonomy" id="456999"/>
    <lineage>
        <taxon>Eukaryota</taxon>
        <taxon>Fungi</taxon>
        <taxon>Dikarya</taxon>
        <taxon>Basidiomycota</taxon>
        <taxon>Agaricomycotina</taxon>
        <taxon>Agaricomycetes</taxon>
        <taxon>Cantharellales</taxon>
        <taxon>Ceratobasidiaceae</taxon>
        <taxon>Rhizoctonia</taxon>
    </lineage>
</organism>
<name>A0A8H2WE80_9AGAM</name>
<proteinExistence type="predicted"/>
<reference evidence="1" key="1">
    <citation type="submission" date="2021-01" db="EMBL/GenBank/DDBJ databases">
        <authorList>
            <person name="Kaushik A."/>
        </authorList>
    </citation>
    <scope>NUCLEOTIDE SEQUENCE</scope>
    <source>
        <strain evidence="1">AG1-1C</strain>
    </source>
</reference>
<accession>A0A8H2WE80</accession>
<dbReference type="AlphaFoldDB" id="A0A8H2WE80"/>
<dbReference type="Proteomes" id="UP000663846">
    <property type="component" value="Unassembled WGS sequence"/>
</dbReference>
<evidence type="ECO:0000313" key="2">
    <source>
        <dbReference type="Proteomes" id="UP000663846"/>
    </source>
</evidence>
<evidence type="ECO:0000313" key="1">
    <source>
        <dbReference type="EMBL" id="CAE6360185.1"/>
    </source>
</evidence>